<reference evidence="10 11" key="1">
    <citation type="journal article" date="2013" name="Genome Announc.">
        <title>Draft Genome Sequence of Methylophaga lonarensis MPLT, a Haloalkaliphilic (Non-Methane-Utilizing) Methylotroph.</title>
        <authorList>
            <person name="Shetty S.A."/>
            <person name="Marathe N.P."/>
            <person name="Munot H."/>
            <person name="Antony C.P."/>
            <person name="Dhotre D.P."/>
            <person name="Murrell J.C."/>
            <person name="Shouche Y.S."/>
        </authorList>
    </citation>
    <scope>NUCLEOTIDE SEQUENCE [LARGE SCALE GENOMIC DNA]</scope>
    <source>
        <strain evidence="10 11">MPL</strain>
    </source>
</reference>
<dbReference type="PANTHER" id="PTHR23521">
    <property type="entry name" value="TRANSPORTER MFS SUPERFAMILY"/>
    <property type="match status" value="1"/>
</dbReference>
<feature type="transmembrane region" description="Helical" evidence="8">
    <location>
        <begin position="100"/>
        <end position="121"/>
    </location>
</feature>
<feature type="transmembrane region" description="Helical" evidence="8">
    <location>
        <begin position="160"/>
        <end position="179"/>
    </location>
</feature>
<feature type="transmembrane region" description="Helical" evidence="8">
    <location>
        <begin position="75"/>
        <end position="94"/>
    </location>
</feature>
<feature type="transmembrane region" description="Helical" evidence="8">
    <location>
        <begin position="359"/>
        <end position="376"/>
    </location>
</feature>
<evidence type="ECO:0000256" key="1">
    <source>
        <dbReference type="ARBA" id="ARBA00004651"/>
    </source>
</evidence>
<feature type="transmembrane region" description="Helical" evidence="8">
    <location>
        <begin position="12"/>
        <end position="33"/>
    </location>
</feature>
<dbReference type="PATRIC" id="fig|1286106.3.peg.1701"/>
<dbReference type="RefSeq" id="WP_009726669.1">
    <property type="nucleotide sequence ID" value="NZ_APHR01000042.1"/>
</dbReference>
<dbReference type="PANTHER" id="PTHR23521:SF2">
    <property type="entry name" value="TRANSPORTER MFS SUPERFAMILY"/>
    <property type="match status" value="1"/>
</dbReference>
<feature type="transmembrane region" description="Helical" evidence="8">
    <location>
        <begin position="294"/>
        <end position="312"/>
    </location>
</feature>
<evidence type="ECO:0000313" key="11">
    <source>
        <dbReference type="Proteomes" id="UP000012019"/>
    </source>
</evidence>
<dbReference type="eggNOG" id="COG0477">
    <property type="taxonomic scope" value="Bacteria"/>
</dbReference>
<feature type="transmembrane region" description="Helical" evidence="8">
    <location>
        <begin position="234"/>
        <end position="254"/>
    </location>
</feature>
<dbReference type="EMBL" id="APHR01000042">
    <property type="protein sequence ID" value="EMR12765.1"/>
    <property type="molecule type" value="Genomic_DNA"/>
</dbReference>
<dbReference type="Gene3D" id="1.20.1250.20">
    <property type="entry name" value="MFS general substrate transporter like domains"/>
    <property type="match status" value="2"/>
</dbReference>
<name>M7PFX9_9GAMM</name>
<feature type="transmembrane region" description="Helical" evidence="8">
    <location>
        <begin position="45"/>
        <end position="63"/>
    </location>
</feature>
<feature type="transmembrane region" description="Helical" evidence="8">
    <location>
        <begin position="333"/>
        <end position="353"/>
    </location>
</feature>
<comment type="subcellular location">
    <subcellularLocation>
        <location evidence="1">Cell membrane</location>
        <topology evidence="1">Multi-pass membrane protein</topology>
    </subcellularLocation>
</comment>
<dbReference type="InterPro" id="IPR020846">
    <property type="entry name" value="MFS_dom"/>
</dbReference>
<dbReference type="InterPro" id="IPR047200">
    <property type="entry name" value="MFS_YcaD-like"/>
</dbReference>
<keyword evidence="11" id="KW-1185">Reference proteome</keyword>
<feature type="transmembrane region" description="Helical" evidence="8">
    <location>
        <begin position="266"/>
        <end position="288"/>
    </location>
</feature>
<dbReference type="STRING" id="1286106.MPL1_08469"/>
<feature type="transmembrane region" description="Helical" evidence="8">
    <location>
        <begin position="200"/>
        <end position="222"/>
    </location>
</feature>
<keyword evidence="2" id="KW-0813">Transport</keyword>
<evidence type="ECO:0000256" key="7">
    <source>
        <dbReference type="SAM" id="MobiDB-lite"/>
    </source>
</evidence>
<keyword evidence="4 8" id="KW-0812">Transmembrane</keyword>
<evidence type="ECO:0000256" key="6">
    <source>
        <dbReference type="ARBA" id="ARBA00023136"/>
    </source>
</evidence>
<gene>
    <name evidence="10" type="ORF">MPL1_08469</name>
</gene>
<dbReference type="GO" id="GO:0022857">
    <property type="term" value="F:transmembrane transporter activity"/>
    <property type="evidence" value="ECO:0007669"/>
    <property type="project" value="InterPro"/>
</dbReference>
<evidence type="ECO:0000256" key="3">
    <source>
        <dbReference type="ARBA" id="ARBA00022475"/>
    </source>
</evidence>
<feature type="transmembrane region" description="Helical" evidence="8">
    <location>
        <begin position="133"/>
        <end position="154"/>
    </location>
</feature>
<dbReference type="Pfam" id="PF07690">
    <property type="entry name" value="MFS_1"/>
    <property type="match status" value="1"/>
</dbReference>
<feature type="compositionally biased region" description="Basic and acidic residues" evidence="7">
    <location>
        <begin position="403"/>
        <end position="424"/>
    </location>
</feature>
<dbReference type="Proteomes" id="UP000012019">
    <property type="component" value="Unassembled WGS sequence"/>
</dbReference>
<evidence type="ECO:0000256" key="5">
    <source>
        <dbReference type="ARBA" id="ARBA00022989"/>
    </source>
</evidence>
<keyword evidence="5 8" id="KW-1133">Transmembrane helix</keyword>
<accession>M7PFX9</accession>
<protein>
    <submittedName>
        <fullName evidence="10">Transmembrane transport protein-permease</fullName>
    </submittedName>
</protein>
<dbReference type="SUPFAM" id="SSF103473">
    <property type="entry name" value="MFS general substrate transporter"/>
    <property type="match status" value="1"/>
</dbReference>
<sequence length="437" mass="48553">MFFKKTLLPISSLFFSISLLATGYGLLMTFIGIFLKQQGLSEGSIGLISAAFFLGAMLAAIFSQKLIINVGHARSFSAFSAIMVMAFLGHALWFNPWFWSVLRLISGFAFYAMLIVLESWLNEKSTTDERGKILAIYTIVFFLALALGQLLLVLEMPANTIFILGSILVLWSLVLVAITRITQPVLKPFERYSMPKLLSIAPLALVGSFVGGVFVGAFYTMLPLYVLNLFDQPKVVSVFMAITILGGLIAQMPVGMLSDRLGRQKMLAWAGFFSVGVLMLMLMLPWIWHESVTLLYLTGFLLGMSLFSIYPLSVARANDEFDENKDLVEISRTLLFSYGFGSFIAPLLLGFVLGFSATAFFVVLAMFALALGRYSLMNEQIPDDHMNVYVAVPVTSGDVLAEMDPRQDEEWVEEHRPDIEHTEDPEQATDPSNPDIK</sequence>
<feature type="domain" description="Major facilitator superfamily (MFS) profile" evidence="9">
    <location>
        <begin position="9"/>
        <end position="382"/>
    </location>
</feature>
<organism evidence="10 11">
    <name type="scientific">Methylophaga lonarensis MPL</name>
    <dbReference type="NCBI Taxonomy" id="1286106"/>
    <lineage>
        <taxon>Bacteria</taxon>
        <taxon>Pseudomonadati</taxon>
        <taxon>Pseudomonadota</taxon>
        <taxon>Gammaproteobacteria</taxon>
        <taxon>Thiotrichales</taxon>
        <taxon>Piscirickettsiaceae</taxon>
        <taxon>Methylophaga</taxon>
    </lineage>
</organism>
<evidence type="ECO:0000256" key="2">
    <source>
        <dbReference type="ARBA" id="ARBA00022448"/>
    </source>
</evidence>
<dbReference type="PROSITE" id="PS50850">
    <property type="entry name" value="MFS"/>
    <property type="match status" value="1"/>
</dbReference>
<dbReference type="InterPro" id="IPR011701">
    <property type="entry name" value="MFS"/>
</dbReference>
<evidence type="ECO:0000256" key="4">
    <source>
        <dbReference type="ARBA" id="ARBA00022692"/>
    </source>
</evidence>
<evidence type="ECO:0000259" key="9">
    <source>
        <dbReference type="PROSITE" id="PS50850"/>
    </source>
</evidence>
<keyword evidence="3" id="KW-1003">Cell membrane</keyword>
<feature type="region of interest" description="Disordered" evidence="7">
    <location>
        <begin position="403"/>
        <end position="437"/>
    </location>
</feature>
<dbReference type="CDD" id="cd17477">
    <property type="entry name" value="MFS_YcaD_like"/>
    <property type="match status" value="1"/>
</dbReference>
<comment type="caution">
    <text evidence="10">The sequence shown here is derived from an EMBL/GenBank/DDBJ whole genome shotgun (WGS) entry which is preliminary data.</text>
</comment>
<dbReference type="InterPro" id="IPR036259">
    <property type="entry name" value="MFS_trans_sf"/>
</dbReference>
<dbReference type="GO" id="GO:0005886">
    <property type="term" value="C:plasma membrane"/>
    <property type="evidence" value="ECO:0007669"/>
    <property type="project" value="UniProtKB-SubCell"/>
</dbReference>
<dbReference type="OrthoDB" id="9810614at2"/>
<proteinExistence type="predicted"/>
<evidence type="ECO:0000313" key="10">
    <source>
        <dbReference type="EMBL" id="EMR12765.1"/>
    </source>
</evidence>
<evidence type="ECO:0000256" key="8">
    <source>
        <dbReference type="SAM" id="Phobius"/>
    </source>
</evidence>
<dbReference type="AlphaFoldDB" id="M7PFX9"/>
<keyword evidence="6 8" id="KW-0472">Membrane</keyword>